<keyword evidence="5" id="KW-0051">Antiviral defense</keyword>
<reference evidence="13" key="2">
    <citation type="submission" date="2025-08" db="UniProtKB">
        <authorList>
            <consortium name="Ensembl"/>
        </authorList>
    </citation>
    <scope>IDENTIFICATION</scope>
    <source>
        <strain evidence="13">Thorbecke</strain>
    </source>
</reference>
<dbReference type="InterPro" id="IPR019762">
    <property type="entry name" value="Dynamin_GTPase_CS"/>
</dbReference>
<dbReference type="GO" id="GO:0016185">
    <property type="term" value="P:synaptic vesicle budding from presynaptic endocytic zone membrane"/>
    <property type="evidence" value="ECO:0007669"/>
    <property type="project" value="TreeGrafter"/>
</dbReference>
<dbReference type="GO" id="GO:0005525">
    <property type="term" value="F:GTP binding"/>
    <property type="evidence" value="ECO:0007669"/>
    <property type="project" value="UniProtKB-KW"/>
</dbReference>
<dbReference type="PRINTS" id="PR00195">
    <property type="entry name" value="DYNAMIN"/>
</dbReference>
<accession>G1TLY6</accession>
<evidence type="ECO:0000256" key="2">
    <source>
        <dbReference type="ARBA" id="ARBA00004496"/>
    </source>
</evidence>
<dbReference type="GO" id="GO:0003924">
    <property type="term" value="F:GTPase activity"/>
    <property type="evidence" value="ECO:0007669"/>
    <property type="project" value="InterPro"/>
</dbReference>
<keyword evidence="7" id="KW-0539">Nucleus</keyword>
<dbReference type="CDD" id="cd08771">
    <property type="entry name" value="DLP_1"/>
    <property type="match status" value="1"/>
</dbReference>
<evidence type="ECO:0000256" key="9">
    <source>
        <dbReference type="ARBA" id="ARBA00042030"/>
    </source>
</evidence>
<reference evidence="13 14" key="1">
    <citation type="journal article" date="2011" name="Nature">
        <title>A high-resolution map of human evolutionary constraint using 29 mammals.</title>
        <authorList>
            <person name="Lindblad-Toh K."/>
            <person name="Garber M."/>
            <person name="Zuk O."/>
            <person name="Lin M.F."/>
            <person name="Parker B.J."/>
            <person name="Washietl S."/>
            <person name="Kheradpour P."/>
            <person name="Ernst J."/>
            <person name="Jordan G."/>
            <person name="Mauceli E."/>
            <person name="Ward L.D."/>
            <person name="Lowe C.B."/>
            <person name="Holloway A.K."/>
            <person name="Clamp M."/>
            <person name="Gnerre S."/>
            <person name="Alfoldi J."/>
            <person name="Beal K."/>
            <person name="Chang J."/>
            <person name="Clawson H."/>
            <person name="Cuff J."/>
            <person name="Di Palma F."/>
            <person name="Fitzgerald S."/>
            <person name="Flicek P."/>
            <person name="Guttman M."/>
            <person name="Hubisz M.J."/>
            <person name="Jaffe D.B."/>
            <person name="Jungreis I."/>
            <person name="Kent W.J."/>
            <person name="Kostka D."/>
            <person name="Lara M."/>
            <person name="Martins A.L."/>
            <person name="Massingham T."/>
            <person name="Moltke I."/>
            <person name="Raney B.J."/>
            <person name="Rasmussen M.D."/>
            <person name="Robinson J."/>
            <person name="Stark A."/>
            <person name="Vilella A.J."/>
            <person name="Wen J."/>
            <person name="Xie X."/>
            <person name="Zody M.C."/>
            <person name="Baldwin J."/>
            <person name="Bloom T."/>
            <person name="Chin C.W."/>
            <person name="Heiman D."/>
            <person name="Nicol R."/>
            <person name="Nusbaum C."/>
            <person name="Young S."/>
            <person name="Wilkinson J."/>
            <person name="Worley K.C."/>
            <person name="Kovar C.L."/>
            <person name="Muzny D.M."/>
            <person name="Gibbs R.A."/>
            <person name="Cree A."/>
            <person name="Dihn H.H."/>
            <person name="Fowler G."/>
            <person name="Jhangiani S."/>
            <person name="Joshi V."/>
            <person name="Lee S."/>
            <person name="Lewis L.R."/>
            <person name="Nazareth L.V."/>
            <person name="Okwuonu G."/>
            <person name="Santibanez J."/>
            <person name="Warren W.C."/>
            <person name="Mardis E.R."/>
            <person name="Weinstock G.M."/>
            <person name="Wilson R.K."/>
            <person name="Delehaunty K."/>
            <person name="Dooling D."/>
            <person name="Fronik C."/>
            <person name="Fulton L."/>
            <person name="Fulton B."/>
            <person name="Graves T."/>
            <person name="Minx P."/>
            <person name="Sodergren E."/>
            <person name="Birney E."/>
            <person name="Margulies E.H."/>
            <person name="Herrero J."/>
            <person name="Green E.D."/>
            <person name="Haussler D."/>
            <person name="Siepel A."/>
            <person name="Goldman N."/>
            <person name="Pollard K.S."/>
            <person name="Pedersen J.S."/>
            <person name="Lander E.S."/>
            <person name="Kellis M."/>
        </authorList>
    </citation>
    <scope>NUCLEOTIDE SEQUENCE [LARGE SCALE GENOMIC DNA]</scope>
    <source>
        <strain evidence="14">Thorbecke</strain>
    </source>
</reference>
<dbReference type="InterPro" id="IPR000375">
    <property type="entry name" value="Dynamin_stalk"/>
</dbReference>
<evidence type="ECO:0000256" key="8">
    <source>
        <dbReference type="ARBA" id="ARBA00039835"/>
    </source>
</evidence>
<evidence type="ECO:0000313" key="14">
    <source>
        <dbReference type="Proteomes" id="UP000001811"/>
    </source>
</evidence>
<keyword evidence="6 10" id="KW-0342">GTP-binding</keyword>
<evidence type="ECO:0000256" key="7">
    <source>
        <dbReference type="ARBA" id="ARBA00023242"/>
    </source>
</evidence>
<dbReference type="HOGENOM" id="CLU_008964_8_2_1"/>
<dbReference type="Gene3D" id="3.40.50.300">
    <property type="entry name" value="P-loop containing nucleotide triphosphate hydrolases"/>
    <property type="match status" value="1"/>
</dbReference>
<keyword evidence="14" id="KW-1185">Reference proteome</keyword>
<keyword evidence="3" id="KW-0963">Cytoplasm</keyword>
<dbReference type="SUPFAM" id="SSF52540">
    <property type="entry name" value="P-loop containing nucleoside triphosphate hydrolases"/>
    <property type="match status" value="1"/>
</dbReference>
<evidence type="ECO:0000256" key="1">
    <source>
        <dbReference type="ARBA" id="ARBA00004123"/>
    </source>
</evidence>
<dbReference type="GO" id="GO:0098793">
    <property type="term" value="C:presynapse"/>
    <property type="evidence" value="ECO:0007669"/>
    <property type="project" value="GOC"/>
</dbReference>
<dbReference type="GeneTree" id="ENSGT00940000163266"/>
<dbReference type="eggNOG" id="KOG0446">
    <property type="taxonomic scope" value="Eukaryota"/>
</dbReference>
<dbReference type="PROSITE" id="PS00410">
    <property type="entry name" value="G_DYNAMIN_1"/>
    <property type="match status" value="1"/>
</dbReference>
<feature type="compositionally biased region" description="Basic and acidic residues" evidence="11">
    <location>
        <begin position="508"/>
        <end position="524"/>
    </location>
</feature>
<evidence type="ECO:0000313" key="13">
    <source>
        <dbReference type="Ensembl" id="ENSOCUP00000017991.3"/>
    </source>
</evidence>
<dbReference type="GO" id="GO:0005874">
    <property type="term" value="C:microtubule"/>
    <property type="evidence" value="ECO:0007669"/>
    <property type="project" value="TreeGrafter"/>
</dbReference>
<feature type="compositionally biased region" description="Polar residues" evidence="11">
    <location>
        <begin position="35"/>
        <end position="44"/>
    </location>
</feature>
<dbReference type="Ensembl" id="ENSOCUT00000031146.3">
    <property type="protein sequence ID" value="ENSOCUP00000017991.3"/>
    <property type="gene ID" value="ENSOCUG00000021037.3"/>
</dbReference>
<dbReference type="PROSITE" id="PS51718">
    <property type="entry name" value="G_DYNAMIN_2"/>
    <property type="match status" value="1"/>
</dbReference>
<reference evidence="13" key="3">
    <citation type="submission" date="2025-09" db="UniProtKB">
        <authorList>
            <consortium name="Ensembl"/>
        </authorList>
    </citation>
    <scope>IDENTIFICATION</scope>
    <source>
        <strain evidence="13">Thorbecke</strain>
    </source>
</reference>
<evidence type="ECO:0000256" key="3">
    <source>
        <dbReference type="ARBA" id="ARBA00022490"/>
    </source>
</evidence>
<sequence length="555" mass="59688">MAGTPRMAGGKGGPHFAPQGLQLSEPGRAAGLEGQGQSERSCSGPSPPRGYDAGLPAALHGRGPLGPCSHPANARYPAGAAAALRLWGGPGTSVPCAGAPYRWPGSPPACHPPALYLSWLRAPLLLCPAPPPGGNPHLHLLPEPRTPETRPLCPPHLLSTATVDGGRPTCTKTPDRGAVRSRPQGPENNLYAQYEERVRPCIDLIDSLRALGVEQDLALPAIAVIGDQSSGKSSVLEALSGVPLPRGNGIITRCPLELKMKKQPWASRWRATVSYRDVRLQLDSPSQVEKEIRKAQKALTGSDTSISQELITLEVTSCEVPDLTLIDLPGIARLAIGGQPRDIGEQIKALIRKYIQRQETINLVVVPSNVDIATTEALSMAREVDPDGDRTIGVLTKPDLVDRGTEKGVLQVAQNLTYHLKKGYMMVRCRAQQEVLNNLSCAEAAKREMQFFEVHPHFRVLLDNGMATVPRLAERLTEELSEHISVSRRNAACRAAGVQQVQAPRTARSGEETELRSRRERNGHEAGTLPLSIGRDPSQYKAISPASHLGETTSL</sequence>
<dbReference type="SMART" id="SM00053">
    <property type="entry name" value="DYNc"/>
    <property type="match status" value="1"/>
</dbReference>
<dbReference type="GO" id="GO:0008017">
    <property type="term" value="F:microtubule binding"/>
    <property type="evidence" value="ECO:0007669"/>
    <property type="project" value="TreeGrafter"/>
</dbReference>
<dbReference type="GO" id="GO:0005737">
    <property type="term" value="C:cytoplasm"/>
    <property type="evidence" value="ECO:0007669"/>
    <property type="project" value="UniProtKB-SubCell"/>
</dbReference>
<dbReference type="Bgee" id="ENSOCUG00000021037">
    <property type="expression patterns" value="Expressed in blood and 18 other cell types or tissues"/>
</dbReference>
<name>G1TLY6_RABIT</name>
<dbReference type="GO" id="GO:0051607">
    <property type="term" value="P:defense response to virus"/>
    <property type="evidence" value="ECO:0007669"/>
    <property type="project" value="UniProtKB-KW"/>
</dbReference>
<dbReference type="GO" id="GO:0005886">
    <property type="term" value="C:plasma membrane"/>
    <property type="evidence" value="ECO:0007669"/>
    <property type="project" value="TreeGrafter"/>
</dbReference>
<evidence type="ECO:0000259" key="12">
    <source>
        <dbReference type="PROSITE" id="PS51718"/>
    </source>
</evidence>
<dbReference type="InParanoid" id="G1TLY6"/>
<dbReference type="InterPro" id="IPR030381">
    <property type="entry name" value="G_DYNAMIN_dom"/>
</dbReference>
<dbReference type="GO" id="GO:0005634">
    <property type="term" value="C:nucleus"/>
    <property type="evidence" value="ECO:0007669"/>
    <property type="project" value="UniProtKB-SubCell"/>
</dbReference>
<dbReference type="PANTHER" id="PTHR11566">
    <property type="entry name" value="DYNAMIN"/>
    <property type="match status" value="1"/>
</dbReference>
<proteinExistence type="inferred from homology"/>
<dbReference type="SMR" id="G1TLY6"/>
<dbReference type="GO" id="GO:0031623">
    <property type="term" value="P:receptor internalization"/>
    <property type="evidence" value="ECO:0007669"/>
    <property type="project" value="TreeGrafter"/>
</dbReference>
<dbReference type="InterPro" id="IPR045063">
    <property type="entry name" value="Dynamin_N"/>
</dbReference>
<feature type="region of interest" description="Disordered" evidence="11">
    <location>
        <begin position="1"/>
        <end position="58"/>
    </location>
</feature>
<feature type="domain" description="Dynamin-type G" evidence="12">
    <location>
        <begin position="216"/>
        <end position="489"/>
    </location>
</feature>
<dbReference type="AlphaFoldDB" id="G1TLY6"/>
<feature type="region of interest" description="Disordered" evidence="11">
    <location>
        <begin position="163"/>
        <end position="186"/>
    </location>
</feature>
<keyword evidence="4 10" id="KW-0547">Nucleotide-binding</keyword>
<dbReference type="FunFam" id="3.40.50.300:FF:000621">
    <property type="entry name" value="Interferon-induced GTP-binding protein Mx1"/>
    <property type="match status" value="1"/>
</dbReference>
<dbReference type="InterPro" id="IPR001401">
    <property type="entry name" value="Dynamin_GTPase"/>
</dbReference>
<comment type="subcellular location">
    <subcellularLocation>
        <location evidence="2">Cytoplasm</location>
    </subcellularLocation>
    <subcellularLocation>
        <location evidence="1">Nucleus</location>
    </subcellularLocation>
</comment>
<dbReference type="InterPro" id="IPR022812">
    <property type="entry name" value="Dynamin"/>
</dbReference>
<dbReference type="PANTHER" id="PTHR11566:SF46">
    <property type="entry name" value="INTERFERON-INDUCED GTP-BINDING PROTEIN MX2"/>
    <property type="match status" value="1"/>
</dbReference>
<organism evidence="13 14">
    <name type="scientific">Oryctolagus cuniculus</name>
    <name type="common">Rabbit</name>
    <dbReference type="NCBI Taxonomy" id="9986"/>
    <lineage>
        <taxon>Eukaryota</taxon>
        <taxon>Metazoa</taxon>
        <taxon>Chordata</taxon>
        <taxon>Craniata</taxon>
        <taxon>Vertebrata</taxon>
        <taxon>Euteleostomi</taxon>
        <taxon>Mammalia</taxon>
        <taxon>Eutheria</taxon>
        <taxon>Euarchontoglires</taxon>
        <taxon>Glires</taxon>
        <taxon>Lagomorpha</taxon>
        <taxon>Leporidae</taxon>
        <taxon>Oryctolagus</taxon>
    </lineage>
</organism>
<evidence type="ECO:0000256" key="10">
    <source>
        <dbReference type="RuleBase" id="RU003932"/>
    </source>
</evidence>
<dbReference type="STRING" id="9986.ENSOCUP00000017991"/>
<evidence type="ECO:0000256" key="11">
    <source>
        <dbReference type="SAM" id="MobiDB-lite"/>
    </source>
</evidence>
<dbReference type="Pfam" id="PF01031">
    <property type="entry name" value="Dynamin_M"/>
    <property type="match status" value="1"/>
</dbReference>
<evidence type="ECO:0000256" key="4">
    <source>
        <dbReference type="ARBA" id="ARBA00022741"/>
    </source>
</evidence>
<dbReference type="Proteomes" id="UP000001811">
    <property type="component" value="Unplaced"/>
</dbReference>
<feature type="region of interest" description="Disordered" evidence="11">
    <location>
        <begin position="496"/>
        <end position="555"/>
    </location>
</feature>
<comment type="similarity">
    <text evidence="10">Belongs to the TRAFAC class dynamin-like GTPase superfamily. Dynamin/Fzo/YdjA family.</text>
</comment>
<evidence type="ECO:0000256" key="6">
    <source>
        <dbReference type="ARBA" id="ARBA00023134"/>
    </source>
</evidence>
<dbReference type="InterPro" id="IPR027417">
    <property type="entry name" value="P-loop_NTPase"/>
</dbReference>
<dbReference type="PaxDb" id="9986-ENSOCUP00000017991"/>
<dbReference type="Pfam" id="PF00350">
    <property type="entry name" value="Dynamin_N"/>
    <property type="match status" value="1"/>
</dbReference>
<evidence type="ECO:0000256" key="5">
    <source>
        <dbReference type="ARBA" id="ARBA00023118"/>
    </source>
</evidence>
<protein>
    <recommendedName>
        <fullName evidence="8">Interferon-induced GTP-binding protein Mx2</fullName>
    </recommendedName>
    <alternativeName>
        <fullName evidence="9">Myxovirus resistance protein 2</fullName>
    </alternativeName>
</protein>